<dbReference type="EMBL" id="CM042887">
    <property type="protein sequence ID" value="KAI4329798.1"/>
    <property type="molecule type" value="Genomic_DNA"/>
</dbReference>
<proteinExistence type="predicted"/>
<name>A0ACB9N086_9MYRT</name>
<organism evidence="1 2">
    <name type="scientific">Melastoma candidum</name>
    <dbReference type="NCBI Taxonomy" id="119954"/>
    <lineage>
        <taxon>Eukaryota</taxon>
        <taxon>Viridiplantae</taxon>
        <taxon>Streptophyta</taxon>
        <taxon>Embryophyta</taxon>
        <taxon>Tracheophyta</taxon>
        <taxon>Spermatophyta</taxon>
        <taxon>Magnoliopsida</taxon>
        <taxon>eudicotyledons</taxon>
        <taxon>Gunneridae</taxon>
        <taxon>Pentapetalae</taxon>
        <taxon>rosids</taxon>
        <taxon>malvids</taxon>
        <taxon>Myrtales</taxon>
        <taxon>Melastomataceae</taxon>
        <taxon>Melastomatoideae</taxon>
        <taxon>Melastomateae</taxon>
        <taxon>Melastoma</taxon>
    </lineage>
</organism>
<evidence type="ECO:0000313" key="2">
    <source>
        <dbReference type="Proteomes" id="UP001057402"/>
    </source>
</evidence>
<gene>
    <name evidence="1" type="ORF">MLD38_028143</name>
</gene>
<accession>A0ACB9N086</accession>
<dbReference type="Proteomes" id="UP001057402">
    <property type="component" value="Chromosome 8"/>
</dbReference>
<evidence type="ECO:0000313" key="1">
    <source>
        <dbReference type="EMBL" id="KAI4329798.1"/>
    </source>
</evidence>
<protein>
    <submittedName>
        <fullName evidence="1">Uncharacterized protein</fullName>
    </submittedName>
</protein>
<sequence length="565" mass="62189">MEKDGIEGKISNQAAMSISLKMMLKLLLTVAVLTSFYYFLGQRSPVRVHNVHNHLQLRANDLCEGTLHPQLCISTLLSFPDLASKSVPEIISTALNQTIQHVSAASSSCSNIRKRRHGLGQLERQALADCIDLFDSTVSELAGAVHDLSIVHPEQRYRDLQTLLSGAMTNQYTCLDGFAFSKEKDVIRELFEESVVNISHHVSNSLSMLRKLPGRPSAEADEGEAFPGYGKVKGGFPSWISPHDRKLLQATVFSTPVNLTVAKDGTGDFTTVEEAITASPNNSYTRFVIYVKAGAYFENVEIVRKKTNLMLLGDGIGQTVIKAARNVVDGSTTLGSATFAVEGDGFIAKGITFENYAGPSKQQAVALMSRAQVSAFFNCSFVAYQDTLYVHSHRQFYRNCDVYGTIDFIFGNAAVVFQDCRLYARKPNPNQKNVFTAQGRAHPNENTGISIINCKVAAAADLIPELSSFKNYLGRPWKEYSRTVFMLSHMENLIDPAGWLEWNGTFGLSTLYYGEYNNTGPGANTTGKVNWPGYRVINNSSEASQFTVGPFILGNEWLNGTGIPY</sequence>
<comment type="caution">
    <text evidence="1">The sequence shown here is derived from an EMBL/GenBank/DDBJ whole genome shotgun (WGS) entry which is preliminary data.</text>
</comment>
<keyword evidence="2" id="KW-1185">Reference proteome</keyword>
<reference evidence="2" key="1">
    <citation type="journal article" date="2023" name="Front. Plant Sci.">
        <title>Chromosomal-level genome assembly of Melastoma candidum provides insights into trichome evolution.</title>
        <authorList>
            <person name="Zhong Y."/>
            <person name="Wu W."/>
            <person name="Sun C."/>
            <person name="Zou P."/>
            <person name="Liu Y."/>
            <person name="Dai S."/>
            <person name="Zhou R."/>
        </authorList>
    </citation>
    <scope>NUCLEOTIDE SEQUENCE [LARGE SCALE GENOMIC DNA]</scope>
</reference>